<comment type="catalytic activity">
    <reaction evidence="6">
        <text>N(6)-[(R)-S(8)-aminomethyldihydrolipoyl]-L-lysyl-[protein] + (6S)-5,6,7,8-tetrahydrofolate = N(6)-[(R)-dihydrolipoyl]-L-lysyl-[protein] + (6R)-5,10-methylene-5,6,7,8-tetrahydrofolate + NH4(+)</text>
        <dbReference type="Rhea" id="RHEA:16945"/>
        <dbReference type="Rhea" id="RHEA-COMP:10475"/>
        <dbReference type="Rhea" id="RHEA-COMP:10492"/>
        <dbReference type="ChEBI" id="CHEBI:15636"/>
        <dbReference type="ChEBI" id="CHEBI:28938"/>
        <dbReference type="ChEBI" id="CHEBI:57453"/>
        <dbReference type="ChEBI" id="CHEBI:83100"/>
        <dbReference type="ChEBI" id="CHEBI:83143"/>
        <dbReference type="EC" id="2.1.2.10"/>
    </reaction>
</comment>
<keyword evidence="4 10" id="KW-0808">Transferase</keyword>
<dbReference type="GO" id="GO:0008168">
    <property type="term" value="F:methyltransferase activity"/>
    <property type="evidence" value="ECO:0007669"/>
    <property type="project" value="UniProtKB-KW"/>
</dbReference>
<dbReference type="Pfam" id="PF08669">
    <property type="entry name" value="GCV_T_C"/>
    <property type="match status" value="1"/>
</dbReference>
<dbReference type="NCBIfam" id="TIGR00528">
    <property type="entry name" value="gcvT"/>
    <property type="match status" value="1"/>
</dbReference>
<dbReference type="InterPro" id="IPR028896">
    <property type="entry name" value="GcvT/YgfZ/DmdA"/>
</dbReference>
<dbReference type="Gene3D" id="2.40.30.110">
    <property type="entry name" value="Aminomethyltransferase beta-barrel domains"/>
    <property type="match status" value="1"/>
</dbReference>
<feature type="binding site" evidence="7">
    <location>
        <position position="198"/>
    </location>
    <ligand>
        <name>substrate</name>
    </ligand>
</feature>
<evidence type="ECO:0000313" key="10">
    <source>
        <dbReference type="EMBL" id="SHN63045.1"/>
    </source>
</evidence>
<dbReference type="NCBIfam" id="NF001567">
    <property type="entry name" value="PRK00389.1"/>
    <property type="match status" value="1"/>
</dbReference>
<evidence type="ECO:0000256" key="2">
    <source>
        <dbReference type="ARBA" id="ARBA00012616"/>
    </source>
</evidence>
<dbReference type="Gene3D" id="4.10.1250.10">
    <property type="entry name" value="Aminomethyltransferase fragment"/>
    <property type="match status" value="1"/>
</dbReference>
<evidence type="ECO:0000256" key="1">
    <source>
        <dbReference type="ARBA" id="ARBA00008609"/>
    </source>
</evidence>
<dbReference type="SUPFAM" id="SSF103025">
    <property type="entry name" value="Folate-binding domain"/>
    <property type="match status" value="1"/>
</dbReference>
<dbReference type="GO" id="GO:0004047">
    <property type="term" value="F:aminomethyltransferase activity"/>
    <property type="evidence" value="ECO:0007669"/>
    <property type="project" value="UniProtKB-EC"/>
</dbReference>
<accession>A0A1M7SWZ6</accession>
<gene>
    <name evidence="10" type="ORF">SAMN02745728_01332</name>
</gene>
<dbReference type="GO" id="GO:0008483">
    <property type="term" value="F:transaminase activity"/>
    <property type="evidence" value="ECO:0007669"/>
    <property type="project" value="UniProtKB-KW"/>
</dbReference>
<dbReference type="InterPro" id="IPR029043">
    <property type="entry name" value="GcvT/YgfZ_C"/>
</dbReference>
<feature type="domain" description="GCVT N-terminal" evidence="8">
    <location>
        <begin position="10"/>
        <end position="256"/>
    </location>
</feature>
<dbReference type="PANTHER" id="PTHR43757:SF2">
    <property type="entry name" value="AMINOMETHYLTRANSFERASE, MITOCHONDRIAL"/>
    <property type="match status" value="1"/>
</dbReference>
<dbReference type="InterPro" id="IPR013977">
    <property type="entry name" value="GcvT_C"/>
</dbReference>
<dbReference type="GO" id="GO:0005960">
    <property type="term" value="C:glycine cleavage complex"/>
    <property type="evidence" value="ECO:0007669"/>
    <property type="project" value="InterPro"/>
</dbReference>
<evidence type="ECO:0000256" key="3">
    <source>
        <dbReference type="ARBA" id="ARBA00022576"/>
    </source>
</evidence>
<protein>
    <recommendedName>
        <fullName evidence="2">aminomethyltransferase</fullName>
        <ecNumber evidence="2">2.1.2.10</ecNumber>
    </recommendedName>
    <alternativeName>
        <fullName evidence="5">Glycine cleavage system T protein</fullName>
    </alternativeName>
</protein>
<evidence type="ECO:0000256" key="7">
    <source>
        <dbReference type="PIRSR" id="PIRSR006487-1"/>
    </source>
</evidence>
<feature type="domain" description="Aminomethyltransferase C-terminal" evidence="9">
    <location>
        <begin position="276"/>
        <end position="353"/>
    </location>
</feature>
<dbReference type="RefSeq" id="WP_072697022.1">
    <property type="nucleotide sequence ID" value="NZ_FRDI01000005.1"/>
</dbReference>
<evidence type="ECO:0000313" key="11">
    <source>
        <dbReference type="Proteomes" id="UP000186469"/>
    </source>
</evidence>
<dbReference type="SUPFAM" id="SSF101790">
    <property type="entry name" value="Aminomethyltransferase beta-barrel domain"/>
    <property type="match status" value="1"/>
</dbReference>
<dbReference type="Gene3D" id="3.30.70.1400">
    <property type="entry name" value="Aminomethyltransferase beta-barrel domains"/>
    <property type="match status" value="1"/>
</dbReference>
<dbReference type="Gene3D" id="3.30.1360.120">
    <property type="entry name" value="Probable tRNA modification gtpase trme, domain 1"/>
    <property type="match status" value="1"/>
</dbReference>
<dbReference type="PANTHER" id="PTHR43757">
    <property type="entry name" value="AMINOMETHYLTRANSFERASE"/>
    <property type="match status" value="1"/>
</dbReference>
<name>A0A1M7SWZ6_9BACT</name>
<dbReference type="PIRSF" id="PIRSF006487">
    <property type="entry name" value="GcvT"/>
    <property type="match status" value="1"/>
</dbReference>
<evidence type="ECO:0000259" key="8">
    <source>
        <dbReference type="Pfam" id="PF01571"/>
    </source>
</evidence>
<dbReference type="InterPro" id="IPR027266">
    <property type="entry name" value="TrmE/GcvT-like"/>
</dbReference>
<sequence length="361" mass="40288">MSTLKNTPLSEWHAANGAKMAEFAGWNMPIQYPTGIINEHKHTREQAGIFDISHMGEFLVKGKNAFKSLSKILSHNLTTLKNERCRYGFLLNENGGVLDDLIVYRKSENDFFLVVNAARIENDFNWIKQHLDAETTIENVSDKTAKIDLQGPRSLDVLEMTLNQNFKLLPYFGFVELNFAGIDLLISRTGYTGELGYELYVPSDKVLKLWELLLKNPTVKPIGLGARDTLRLEAGLPLYGQDLDEKHTPAEAGYMAMLTSPENYIGKENAIKINEQLVALSIEGRRSARHDDVVCLNGTDKVVGRVTSASFAPSLGQSIALAYIKKEFADNKEFSIQAAKTILNAKVTNLPFYSGTARIKL</sequence>
<dbReference type="EC" id="2.1.2.10" evidence="2"/>
<dbReference type="OrthoDB" id="9774591at2"/>
<keyword evidence="3" id="KW-0032">Aminotransferase</keyword>
<dbReference type="GO" id="GO:0006546">
    <property type="term" value="P:glycine catabolic process"/>
    <property type="evidence" value="ECO:0007669"/>
    <property type="project" value="InterPro"/>
</dbReference>
<keyword evidence="10" id="KW-0489">Methyltransferase</keyword>
<dbReference type="EMBL" id="FRDI01000005">
    <property type="protein sequence ID" value="SHN63045.1"/>
    <property type="molecule type" value="Genomic_DNA"/>
</dbReference>
<dbReference type="GO" id="GO:0032259">
    <property type="term" value="P:methylation"/>
    <property type="evidence" value="ECO:0007669"/>
    <property type="project" value="UniProtKB-KW"/>
</dbReference>
<dbReference type="STRING" id="1121455.SAMN02745728_01332"/>
<comment type="similarity">
    <text evidence="1">Belongs to the GcvT family.</text>
</comment>
<evidence type="ECO:0000259" key="9">
    <source>
        <dbReference type="Pfam" id="PF08669"/>
    </source>
</evidence>
<dbReference type="Pfam" id="PF01571">
    <property type="entry name" value="GCV_T"/>
    <property type="match status" value="1"/>
</dbReference>
<dbReference type="InterPro" id="IPR006223">
    <property type="entry name" value="GcvT"/>
</dbReference>
<dbReference type="AlphaFoldDB" id="A0A1M7SWZ6"/>
<dbReference type="Proteomes" id="UP000186469">
    <property type="component" value="Unassembled WGS sequence"/>
</dbReference>
<proteinExistence type="inferred from homology"/>
<dbReference type="FunFam" id="3.30.70.1400:FF:000001">
    <property type="entry name" value="Aminomethyltransferase"/>
    <property type="match status" value="1"/>
</dbReference>
<evidence type="ECO:0000256" key="6">
    <source>
        <dbReference type="ARBA" id="ARBA00047665"/>
    </source>
</evidence>
<reference evidence="10 11" key="1">
    <citation type="submission" date="2016-12" db="EMBL/GenBank/DDBJ databases">
        <authorList>
            <person name="Song W.-J."/>
            <person name="Kurnit D.M."/>
        </authorList>
    </citation>
    <scope>NUCLEOTIDE SEQUENCE [LARGE SCALE GENOMIC DNA]</scope>
    <source>
        <strain evidence="10 11">DSM 11393</strain>
    </source>
</reference>
<organism evidence="10 11">
    <name type="scientific">Desulfovibrio litoralis DSM 11393</name>
    <dbReference type="NCBI Taxonomy" id="1121455"/>
    <lineage>
        <taxon>Bacteria</taxon>
        <taxon>Pseudomonadati</taxon>
        <taxon>Thermodesulfobacteriota</taxon>
        <taxon>Desulfovibrionia</taxon>
        <taxon>Desulfovibrionales</taxon>
        <taxon>Desulfovibrionaceae</taxon>
        <taxon>Desulfovibrio</taxon>
    </lineage>
</organism>
<evidence type="ECO:0000256" key="5">
    <source>
        <dbReference type="ARBA" id="ARBA00031395"/>
    </source>
</evidence>
<keyword evidence="11" id="KW-1185">Reference proteome</keyword>
<dbReference type="InterPro" id="IPR006222">
    <property type="entry name" value="GCVT_N"/>
</dbReference>
<evidence type="ECO:0000256" key="4">
    <source>
        <dbReference type="ARBA" id="ARBA00022679"/>
    </source>
</evidence>